<dbReference type="InterPro" id="IPR054537">
    <property type="entry name" value="HECA_N"/>
</dbReference>
<organism evidence="5">
    <name type="scientific">Enterobius vermicularis</name>
    <name type="common">Human pinworm</name>
    <dbReference type="NCBI Taxonomy" id="51028"/>
    <lineage>
        <taxon>Eukaryota</taxon>
        <taxon>Metazoa</taxon>
        <taxon>Ecdysozoa</taxon>
        <taxon>Nematoda</taxon>
        <taxon>Chromadorea</taxon>
        <taxon>Rhabditida</taxon>
        <taxon>Spirurina</taxon>
        <taxon>Oxyuridomorpha</taxon>
        <taxon>Oxyuroidea</taxon>
        <taxon>Oxyuridae</taxon>
        <taxon>Enterobius</taxon>
    </lineage>
</organism>
<evidence type="ECO:0000313" key="5">
    <source>
        <dbReference type="WBParaSite" id="EVEC_0000674501-mRNA-1"/>
    </source>
</evidence>
<dbReference type="PANTHER" id="PTHR13425:SF3">
    <property type="entry name" value="HEADCASE PROTEIN HOMOLOG"/>
    <property type="match status" value="1"/>
</dbReference>
<feature type="compositionally biased region" description="Basic residues" evidence="1">
    <location>
        <begin position="163"/>
        <end position="174"/>
    </location>
</feature>
<feature type="compositionally biased region" description="Low complexity" evidence="1">
    <location>
        <begin position="176"/>
        <end position="188"/>
    </location>
</feature>
<feature type="compositionally biased region" description="Low complexity" evidence="1">
    <location>
        <begin position="151"/>
        <end position="161"/>
    </location>
</feature>
<accession>A0A158QAT4</accession>
<dbReference type="WBParaSite" id="EVEC_0000674501-mRNA-1">
    <property type="protein sequence ID" value="EVEC_0000674501-mRNA-1"/>
    <property type="gene ID" value="EVEC_0000674501"/>
</dbReference>
<feature type="compositionally biased region" description="Basic residues" evidence="1">
    <location>
        <begin position="135"/>
        <end position="144"/>
    </location>
</feature>
<proteinExistence type="predicted"/>
<evidence type="ECO:0000259" key="2">
    <source>
        <dbReference type="Pfam" id="PF15353"/>
    </source>
</evidence>
<dbReference type="PANTHER" id="PTHR13425">
    <property type="entry name" value="HEADCASE PROTEIN"/>
    <property type="match status" value="1"/>
</dbReference>
<gene>
    <name evidence="3" type="ORF">EVEC_LOCUS6293</name>
</gene>
<dbReference type="Pfam" id="PF15353">
    <property type="entry name" value="HECA_N"/>
    <property type="match status" value="1"/>
</dbReference>
<feature type="region of interest" description="Disordered" evidence="1">
    <location>
        <begin position="367"/>
        <end position="390"/>
    </location>
</feature>
<evidence type="ECO:0000256" key="1">
    <source>
        <dbReference type="SAM" id="MobiDB-lite"/>
    </source>
</evidence>
<evidence type="ECO:0000313" key="4">
    <source>
        <dbReference type="Proteomes" id="UP000274131"/>
    </source>
</evidence>
<feature type="compositionally biased region" description="Polar residues" evidence="1">
    <location>
        <begin position="379"/>
        <end position="390"/>
    </location>
</feature>
<dbReference type="AlphaFoldDB" id="A0A158QAT4"/>
<name>A0A158QAT4_ENTVE</name>
<reference evidence="5" key="1">
    <citation type="submission" date="2016-04" db="UniProtKB">
        <authorList>
            <consortium name="WormBaseParasite"/>
        </authorList>
    </citation>
    <scope>IDENTIFICATION</scope>
</reference>
<feature type="domain" description="Headcase N-terminal" evidence="2">
    <location>
        <begin position="36"/>
        <end position="116"/>
    </location>
</feature>
<keyword evidence="4" id="KW-1185">Reference proteome</keyword>
<evidence type="ECO:0000313" key="3">
    <source>
        <dbReference type="EMBL" id="VDD91542.1"/>
    </source>
</evidence>
<dbReference type="InterPro" id="IPR026066">
    <property type="entry name" value="Headcase"/>
</dbReference>
<dbReference type="Proteomes" id="UP000274131">
    <property type="component" value="Unassembled WGS sequence"/>
</dbReference>
<reference evidence="3 4" key="2">
    <citation type="submission" date="2018-10" db="EMBL/GenBank/DDBJ databases">
        <authorList>
            <consortium name="Pathogen Informatics"/>
        </authorList>
    </citation>
    <scope>NUCLEOTIDE SEQUENCE [LARGE SCALE GENOMIC DNA]</scope>
</reference>
<protein>
    <submittedName>
        <fullName evidence="5">Headcase domain-containing protein</fullName>
    </submittedName>
</protein>
<feature type="region of interest" description="Disordered" evidence="1">
    <location>
        <begin position="128"/>
        <end position="188"/>
    </location>
</feature>
<sequence>MGSSKRQNTVADSSRRPGCPVPLPGGCLRGFPLPESFEDGVKMKCSNATCKHQDQLIHAECFHALEDNLIKIMSNIGSARGWTETQRRSNLWDKKGLTLIQKKCRCPCGLGLMSLDENAMFLARQNATSTTGTHTKAKKGKNKNLPKLNFGSGSAAGSSSGKHISRRENKRKANPRSESNNSSRSATSALKTDYRHDVTFVFSFTFEIFGRCSTLEFPGLGDDKSCPSAPCVITSKKSDISLSYAAATSSKPSEETVPSNKTAYRATSTPLCSRSIERKITQASVSCDLAIEASTNLTSFSDERRQEKRFLHGAMTPESQQENDDYSECATGLSYPSQRKYGSESGHYADSGLEVDVSVVMFSPSLSSPSDRDYDSMHQPVSPSDISESSAQNGRYDLFAGPSFFLGELLVADIHLPGAY</sequence>
<dbReference type="EMBL" id="UXUI01008458">
    <property type="protein sequence ID" value="VDD91542.1"/>
    <property type="molecule type" value="Genomic_DNA"/>
</dbReference>
<dbReference type="OrthoDB" id="10012848at2759"/>